<evidence type="ECO:0000313" key="22">
    <source>
        <dbReference type="Proteomes" id="UP000243205"/>
    </source>
</evidence>
<evidence type="ECO:0000256" key="9">
    <source>
        <dbReference type="ARBA" id="ARBA00022801"/>
    </source>
</evidence>
<dbReference type="PANTHER" id="PTHR10133">
    <property type="entry name" value="DNA POLYMERASE I"/>
    <property type="match status" value="1"/>
</dbReference>
<dbReference type="Gene3D" id="3.40.50.1010">
    <property type="entry name" value="5'-nuclease"/>
    <property type="match status" value="1"/>
</dbReference>
<dbReference type="GO" id="GO:0008409">
    <property type="term" value="F:5'-3' exonuclease activity"/>
    <property type="evidence" value="ECO:0007669"/>
    <property type="project" value="UniProtKB-UniRule"/>
</dbReference>
<dbReference type="Pfam" id="PF00476">
    <property type="entry name" value="DNA_pol_A"/>
    <property type="match status" value="1"/>
</dbReference>
<dbReference type="SMART" id="SM00482">
    <property type="entry name" value="POLAc"/>
    <property type="match status" value="1"/>
</dbReference>
<comment type="catalytic activity">
    <reaction evidence="14 16">
        <text>DNA(n) + a 2'-deoxyribonucleoside 5'-triphosphate = DNA(n+1) + diphosphate</text>
        <dbReference type="Rhea" id="RHEA:22508"/>
        <dbReference type="Rhea" id="RHEA-COMP:17339"/>
        <dbReference type="Rhea" id="RHEA-COMP:17340"/>
        <dbReference type="ChEBI" id="CHEBI:33019"/>
        <dbReference type="ChEBI" id="CHEBI:61560"/>
        <dbReference type="ChEBI" id="CHEBI:173112"/>
        <dbReference type="EC" id="2.7.7.7"/>
    </reaction>
</comment>
<dbReference type="FunFam" id="1.10.150.20:FF:000002">
    <property type="entry name" value="DNA polymerase I"/>
    <property type="match status" value="1"/>
</dbReference>
<evidence type="ECO:0000256" key="14">
    <source>
        <dbReference type="ARBA" id="ARBA00049244"/>
    </source>
</evidence>
<dbReference type="FunFam" id="3.30.420.10:FF:000026">
    <property type="entry name" value="DNA polymerase I"/>
    <property type="match status" value="1"/>
</dbReference>
<dbReference type="Gene3D" id="3.30.70.370">
    <property type="match status" value="1"/>
</dbReference>
<dbReference type="FunFam" id="3.40.50.1010:FF:000001">
    <property type="entry name" value="DNA polymerase I"/>
    <property type="match status" value="1"/>
</dbReference>
<dbReference type="Pfam" id="PF01367">
    <property type="entry name" value="5_3_exonuc"/>
    <property type="match status" value="1"/>
</dbReference>
<name>A0A1G6XT03_9BACT</name>
<dbReference type="InterPro" id="IPR020045">
    <property type="entry name" value="DNA_polI_H3TH"/>
</dbReference>
<dbReference type="InterPro" id="IPR020046">
    <property type="entry name" value="5-3_exonucl_a-hlix_arch_N"/>
</dbReference>
<keyword evidence="17" id="KW-0175">Coiled coil</keyword>
<evidence type="ECO:0000256" key="1">
    <source>
        <dbReference type="ARBA" id="ARBA00007705"/>
    </source>
</evidence>
<keyword evidence="6 16" id="KW-0235">DNA replication</keyword>
<protein>
    <recommendedName>
        <fullName evidence="3 15">DNA polymerase I</fullName>
        <ecNumber evidence="2 15">2.7.7.7</ecNumber>
    </recommendedName>
</protein>
<sequence length="892" mass="98454">MADRVDHLYLIDGSSYIYRAYYAIRHLSTSRGLPCNAVLGFTKMLLKVLREQQPAYLAVVFDARGPTFRTELYPAYKANRAAMPEDLVPQIPLIKQMVRALNLPQIEQQGFEADDLIATLTRRQLVLGGAVTIVSSDKDLMQLVGPQVRMLDTMKDRVIGPAEVAERFGGAERVVEVQALAGDSSDNVPGVPGIGEKTARELIDRFGTLEQLLARCDEVSGVKRRENLRNYADQARLSRQLVTLVDTVPLADLPADLRPGEPDRPALAALLRELEFQQLYEDFGLALSSPAAAAGDYRCVTDAVELKALVAQLRAAGGFALDTETTSLVPRQAELVGLSFAVAAGQAWYVPVGHCGADAAVQLPRAQVLAALRPLLEDDRLNKVGQNLKYDVQVLRGAGIELRGIQADTLLQSYLLFPAARSHGLDALALEHCDHQMIRYEEVVGSGKAQKPFAAVSLDEASRYAAEDADFTWRLYQKFDPLLQAELRRLFEQVEMPLLHELIDMEWHGMAIDCDHLAALSAEFQQQIDALQQQIHQLAGTAFNLNSPKQLGEVLFETLALPHGKKTKTGWSTAVDVLTGLADAHPIVALILEYRSLAKLKGTYSDSLPRLVDPASGRIHSSFNQAVTATGRLSSSEPNLQNIPIRSEAGRRIRQAFIAPPGHLLLAADYSQIELRVMAHLADEPHLQHSFATDEDIHRRTASELFGVFPELVSDEQRRRAKTINFGVLYGMGAFSLARELGIPTGEAKRYIDSYFARYPAVLRFIEQQKQLAAAQGYVTTLLGRRCAVADIHSKNGQVRSQAERNAVNYPVQGSAADIIKVAMVGVGRVLRQQGLKSRMVLQVHDELLFEVPLAEREAVEALVRQQMEQAVALRVPLRVDLGWGRNWSEAH</sequence>
<dbReference type="Proteomes" id="UP000243205">
    <property type="component" value="Unassembled WGS sequence"/>
</dbReference>
<keyword evidence="9 16" id="KW-0378">Hydrolase</keyword>
<dbReference type="GO" id="GO:0006302">
    <property type="term" value="P:double-strand break repair"/>
    <property type="evidence" value="ECO:0007669"/>
    <property type="project" value="TreeGrafter"/>
</dbReference>
<dbReference type="EMBL" id="FNAQ01000001">
    <property type="protein sequence ID" value="SDD81111.1"/>
    <property type="molecule type" value="Genomic_DNA"/>
</dbReference>
<dbReference type="GO" id="GO:0008408">
    <property type="term" value="F:3'-5' exonuclease activity"/>
    <property type="evidence" value="ECO:0007669"/>
    <property type="project" value="UniProtKB-UniRule"/>
</dbReference>
<keyword evidence="5 16" id="KW-0548">Nucleotidyltransferase</keyword>
<feature type="domain" description="5'-3' exonuclease" evidence="19">
    <location>
        <begin position="6"/>
        <end position="259"/>
    </location>
</feature>
<evidence type="ECO:0000256" key="7">
    <source>
        <dbReference type="ARBA" id="ARBA00022722"/>
    </source>
</evidence>
<evidence type="ECO:0000256" key="16">
    <source>
        <dbReference type="RuleBase" id="RU004460"/>
    </source>
</evidence>
<evidence type="ECO:0000256" key="10">
    <source>
        <dbReference type="ARBA" id="ARBA00022839"/>
    </source>
</evidence>
<dbReference type="Pfam" id="PF02739">
    <property type="entry name" value="5_3_exonuc_N"/>
    <property type="match status" value="1"/>
</dbReference>
<keyword evidence="22" id="KW-1185">Reference proteome</keyword>
<dbReference type="STRING" id="57664.SAMN05661003_101377"/>
<evidence type="ECO:0000259" key="20">
    <source>
        <dbReference type="SMART" id="SM00482"/>
    </source>
</evidence>
<gene>
    <name evidence="16" type="primary">polA</name>
    <name evidence="21" type="ORF">SAMN05661003_101377</name>
</gene>
<dbReference type="GO" id="GO:0003677">
    <property type="term" value="F:DNA binding"/>
    <property type="evidence" value="ECO:0007669"/>
    <property type="project" value="UniProtKB-UniRule"/>
</dbReference>
<proteinExistence type="inferred from homology"/>
<dbReference type="InterPro" id="IPR012337">
    <property type="entry name" value="RNaseH-like_sf"/>
</dbReference>
<dbReference type="InterPro" id="IPR001098">
    <property type="entry name" value="DNA-dir_DNA_pol_A_palm_dom"/>
</dbReference>
<evidence type="ECO:0000256" key="11">
    <source>
        <dbReference type="ARBA" id="ARBA00022932"/>
    </source>
</evidence>
<dbReference type="CDD" id="cd09898">
    <property type="entry name" value="H3TH_53EXO"/>
    <property type="match status" value="1"/>
</dbReference>
<dbReference type="Gene3D" id="3.30.420.10">
    <property type="entry name" value="Ribonuclease H-like superfamily/Ribonuclease H"/>
    <property type="match status" value="1"/>
</dbReference>
<dbReference type="NCBIfam" id="TIGR00593">
    <property type="entry name" value="pola"/>
    <property type="match status" value="1"/>
</dbReference>
<dbReference type="SUPFAM" id="SSF47807">
    <property type="entry name" value="5' to 3' exonuclease, C-terminal subdomain"/>
    <property type="match status" value="1"/>
</dbReference>
<keyword evidence="8 16" id="KW-0227">DNA damage</keyword>
<dbReference type="FunFam" id="1.20.1060.10:FF:000001">
    <property type="entry name" value="DNA polymerase I"/>
    <property type="match status" value="1"/>
</dbReference>
<dbReference type="RefSeq" id="WP_092075666.1">
    <property type="nucleotide sequence ID" value="NZ_CALFZY010000006.1"/>
</dbReference>
<feature type="domain" description="3'-5' exonuclease" evidence="18">
    <location>
        <begin position="297"/>
        <end position="484"/>
    </location>
</feature>
<comment type="similarity">
    <text evidence="1 16">Belongs to the DNA polymerase type-A family.</text>
</comment>
<dbReference type="Gene3D" id="1.10.150.20">
    <property type="entry name" value="5' to 3' exonuclease, C-terminal subdomain"/>
    <property type="match status" value="2"/>
</dbReference>
<evidence type="ECO:0000259" key="19">
    <source>
        <dbReference type="SMART" id="SM00475"/>
    </source>
</evidence>
<dbReference type="PANTHER" id="PTHR10133:SF27">
    <property type="entry name" value="DNA POLYMERASE NU"/>
    <property type="match status" value="1"/>
</dbReference>
<keyword evidence="4 16" id="KW-0808">Transferase</keyword>
<dbReference type="InterPro" id="IPR043502">
    <property type="entry name" value="DNA/RNA_pol_sf"/>
</dbReference>
<dbReference type="InterPro" id="IPR029060">
    <property type="entry name" value="PIN-like_dom_sf"/>
</dbReference>
<evidence type="ECO:0000256" key="3">
    <source>
        <dbReference type="ARBA" id="ARBA00020311"/>
    </source>
</evidence>
<evidence type="ECO:0000259" key="18">
    <source>
        <dbReference type="SMART" id="SM00474"/>
    </source>
</evidence>
<dbReference type="InterPro" id="IPR036279">
    <property type="entry name" value="5-3_exonuclease_C_sf"/>
</dbReference>
<keyword evidence="11 16" id="KW-0239">DNA-directed DNA polymerase</keyword>
<dbReference type="SMART" id="SM00474">
    <property type="entry name" value="35EXOc"/>
    <property type="match status" value="1"/>
</dbReference>
<dbReference type="CDD" id="cd06139">
    <property type="entry name" value="DNA_polA_I_Ecoli_like_exo"/>
    <property type="match status" value="1"/>
</dbReference>
<evidence type="ECO:0000256" key="4">
    <source>
        <dbReference type="ARBA" id="ARBA00022679"/>
    </source>
</evidence>
<dbReference type="CDD" id="cd09859">
    <property type="entry name" value="PIN_53EXO"/>
    <property type="match status" value="1"/>
</dbReference>
<keyword evidence="10 16" id="KW-0269">Exonuclease</keyword>
<organism evidence="21 22">
    <name type="scientific">Desulfuromonas thiophila</name>
    <dbReference type="NCBI Taxonomy" id="57664"/>
    <lineage>
        <taxon>Bacteria</taxon>
        <taxon>Pseudomonadati</taxon>
        <taxon>Thermodesulfobacteriota</taxon>
        <taxon>Desulfuromonadia</taxon>
        <taxon>Desulfuromonadales</taxon>
        <taxon>Desulfuromonadaceae</taxon>
        <taxon>Desulfuromonas</taxon>
    </lineage>
</organism>
<dbReference type="GO" id="GO:0003887">
    <property type="term" value="F:DNA-directed DNA polymerase activity"/>
    <property type="evidence" value="ECO:0007669"/>
    <property type="project" value="UniProtKB-UniRule"/>
</dbReference>
<dbReference type="InterPro" id="IPR002421">
    <property type="entry name" value="5-3_exonuclease"/>
</dbReference>
<comment type="function">
    <text evidence="16">In addition to polymerase activity, this DNA polymerase exhibits 3'-5' and 5'-3' exonuclease activity.</text>
</comment>
<evidence type="ECO:0000313" key="21">
    <source>
        <dbReference type="EMBL" id="SDD81111.1"/>
    </source>
</evidence>
<dbReference type="SUPFAM" id="SSF53098">
    <property type="entry name" value="Ribonuclease H-like"/>
    <property type="match status" value="1"/>
</dbReference>
<feature type="domain" description="DNA-directed DNA polymerase family A palm" evidence="20">
    <location>
        <begin position="650"/>
        <end position="856"/>
    </location>
</feature>
<reference evidence="22" key="1">
    <citation type="submission" date="2016-10" db="EMBL/GenBank/DDBJ databases">
        <authorList>
            <person name="Varghese N."/>
            <person name="Submissions S."/>
        </authorList>
    </citation>
    <scope>NUCLEOTIDE SEQUENCE [LARGE SCALE GENOMIC DNA]</scope>
    <source>
        <strain evidence="22">DSM 8987</strain>
    </source>
</reference>
<keyword evidence="13 16" id="KW-0234">DNA repair</keyword>
<dbReference type="Pfam" id="PF01612">
    <property type="entry name" value="DNA_pol_A_exo1"/>
    <property type="match status" value="1"/>
</dbReference>
<dbReference type="CDD" id="cd08637">
    <property type="entry name" value="DNA_pol_A_pol_I_C"/>
    <property type="match status" value="1"/>
</dbReference>
<dbReference type="InterPro" id="IPR008918">
    <property type="entry name" value="HhH2"/>
</dbReference>
<evidence type="ECO:0000256" key="15">
    <source>
        <dbReference type="NCBIfam" id="TIGR00593"/>
    </source>
</evidence>
<dbReference type="SUPFAM" id="SSF56672">
    <property type="entry name" value="DNA/RNA polymerases"/>
    <property type="match status" value="1"/>
</dbReference>
<dbReference type="FunFam" id="1.10.150.20:FF:000003">
    <property type="entry name" value="DNA polymerase I"/>
    <property type="match status" value="1"/>
</dbReference>
<dbReference type="SMART" id="SM00279">
    <property type="entry name" value="HhH2"/>
    <property type="match status" value="1"/>
</dbReference>
<dbReference type="SMART" id="SM00475">
    <property type="entry name" value="53EXOc"/>
    <property type="match status" value="1"/>
</dbReference>
<accession>A0A1G6XT03</accession>
<evidence type="ECO:0000256" key="13">
    <source>
        <dbReference type="ARBA" id="ARBA00023204"/>
    </source>
</evidence>
<dbReference type="Gene3D" id="1.20.1060.10">
    <property type="entry name" value="Taq DNA Polymerase, Chain T, domain 4"/>
    <property type="match status" value="1"/>
</dbReference>
<dbReference type="PRINTS" id="PR00868">
    <property type="entry name" value="DNAPOLI"/>
</dbReference>
<dbReference type="InterPro" id="IPR002298">
    <property type="entry name" value="DNA_polymerase_A"/>
</dbReference>
<keyword evidence="12 16" id="KW-0238">DNA-binding</keyword>
<dbReference type="InterPro" id="IPR019760">
    <property type="entry name" value="DNA-dir_DNA_pol_A_CS"/>
</dbReference>
<evidence type="ECO:0000256" key="12">
    <source>
        <dbReference type="ARBA" id="ARBA00023125"/>
    </source>
</evidence>
<evidence type="ECO:0000256" key="6">
    <source>
        <dbReference type="ARBA" id="ARBA00022705"/>
    </source>
</evidence>
<dbReference type="InterPro" id="IPR002562">
    <property type="entry name" value="3'-5'_exonuclease_dom"/>
</dbReference>
<dbReference type="GO" id="GO:0006261">
    <property type="term" value="P:DNA-templated DNA replication"/>
    <property type="evidence" value="ECO:0007669"/>
    <property type="project" value="UniProtKB-UniRule"/>
</dbReference>
<dbReference type="AlphaFoldDB" id="A0A1G6XT03"/>
<dbReference type="OrthoDB" id="9806424at2"/>
<evidence type="ECO:0000256" key="5">
    <source>
        <dbReference type="ARBA" id="ARBA00022695"/>
    </source>
</evidence>
<keyword evidence="7" id="KW-0540">Nuclease</keyword>
<dbReference type="InterPro" id="IPR018320">
    <property type="entry name" value="DNA_polymerase_1"/>
</dbReference>
<evidence type="ECO:0000256" key="8">
    <source>
        <dbReference type="ARBA" id="ARBA00022763"/>
    </source>
</evidence>
<dbReference type="SUPFAM" id="SSF88723">
    <property type="entry name" value="PIN domain-like"/>
    <property type="match status" value="1"/>
</dbReference>
<dbReference type="NCBIfam" id="NF004397">
    <property type="entry name" value="PRK05755.1"/>
    <property type="match status" value="1"/>
</dbReference>
<feature type="coiled-coil region" evidence="17">
    <location>
        <begin position="514"/>
        <end position="541"/>
    </location>
</feature>
<dbReference type="EC" id="2.7.7.7" evidence="2 15"/>
<dbReference type="PROSITE" id="PS00447">
    <property type="entry name" value="DNA_POLYMERASE_A"/>
    <property type="match status" value="1"/>
</dbReference>
<dbReference type="InterPro" id="IPR036397">
    <property type="entry name" value="RNaseH_sf"/>
</dbReference>
<evidence type="ECO:0000256" key="17">
    <source>
        <dbReference type="SAM" id="Coils"/>
    </source>
</evidence>
<evidence type="ECO:0000256" key="2">
    <source>
        <dbReference type="ARBA" id="ARBA00012417"/>
    </source>
</evidence>